<evidence type="ECO:0000259" key="2">
    <source>
        <dbReference type="PROSITE" id="PS51832"/>
    </source>
</evidence>
<feature type="domain" description="HD-GYP" evidence="2">
    <location>
        <begin position="288"/>
        <end position="484"/>
    </location>
</feature>
<dbReference type="PANTHER" id="PTHR43155:SF2">
    <property type="entry name" value="CYCLIC DI-GMP PHOSPHODIESTERASE PA4108"/>
    <property type="match status" value="1"/>
</dbReference>
<name>A0A5C8NW27_9BURK</name>
<dbReference type="InterPro" id="IPR021812">
    <property type="entry name" value="DUF3391"/>
</dbReference>
<proteinExistence type="predicted"/>
<dbReference type="GO" id="GO:0008081">
    <property type="term" value="F:phosphoric diester hydrolase activity"/>
    <property type="evidence" value="ECO:0007669"/>
    <property type="project" value="UniProtKB-ARBA"/>
</dbReference>
<feature type="region of interest" description="Disordered" evidence="1">
    <location>
        <begin position="1"/>
        <end position="23"/>
    </location>
</feature>
<organism evidence="3 4">
    <name type="scientific">Zeimonas arvi</name>
    <dbReference type="NCBI Taxonomy" id="2498847"/>
    <lineage>
        <taxon>Bacteria</taxon>
        <taxon>Pseudomonadati</taxon>
        <taxon>Pseudomonadota</taxon>
        <taxon>Betaproteobacteria</taxon>
        <taxon>Burkholderiales</taxon>
        <taxon>Burkholderiaceae</taxon>
        <taxon>Zeimonas</taxon>
    </lineage>
</organism>
<dbReference type="AlphaFoldDB" id="A0A5C8NW27"/>
<accession>A0A5C8NW27</accession>
<dbReference type="Pfam" id="PF13487">
    <property type="entry name" value="HD_5"/>
    <property type="match status" value="1"/>
</dbReference>
<dbReference type="Proteomes" id="UP000321548">
    <property type="component" value="Unassembled WGS sequence"/>
</dbReference>
<evidence type="ECO:0000313" key="4">
    <source>
        <dbReference type="Proteomes" id="UP000321548"/>
    </source>
</evidence>
<evidence type="ECO:0000313" key="3">
    <source>
        <dbReference type="EMBL" id="TXL65353.1"/>
    </source>
</evidence>
<dbReference type="SUPFAM" id="SSF109604">
    <property type="entry name" value="HD-domain/PDEase-like"/>
    <property type="match status" value="1"/>
</dbReference>
<dbReference type="Pfam" id="PF11871">
    <property type="entry name" value="DUF3391"/>
    <property type="match status" value="1"/>
</dbReference>
<sequence length="563" mass="60788">MTRPQRRRRRSSGGIAAGPAAGPLPVPGNRGLANIHYMDTPTLARASTGTRKLRVGVGQLASGMYVVELDRPWLDTPFLLEGFLVDSPIELETLRRYCRYVYVDPDRSDPTLARRIRDAELADAPLVASPRRSETTVRLELPKRSGEARQERRASPAPKARADARVSSETRERFRRFVRATAVAGESLQAPAGVLGRTAGWLRRWMAADDRDPVAWQQRSLQAVHDLLPPGTRVVRHPDPQPFAEAMPAARAAIARAGHATEALYEAVRDGRDAPVGPLHESVTLLVAAMIANPDAPAWAARVGGAASRDTRHALTVALHLLAVGRSIGLDRETLRALATIGLLADAGKARLPRALLEKPGMLSASEHTIVKEHVRLGLEAVERSGPLAAEVRAGVAQHHERLDGSGYPKGLQGEEISFWGRLAAIADSFAALVSPRPYAEALAPQEAMMSLYEWAGNSFDEALVEQFVQAIGIFPVGSIVELSSGEIAVVIGHNRIRRLEPRVLAISDAAREPLGAPVPRELPSLHRGSPPDALRVARGLPASAFDLGRIDLTAFMPGRDVA</sequence>
<feature type="compositionally biased region" description="Low complexity" evidence="1">
    <location>
        <begin position="12"/>
        <end position="23"/>
    </location>
</feature>
<dbReference type="PANTHER" id="PTHR43155">
    <property type="entry name" value="CYCLIC DI-GMP PHOSPHODIESTERASE PA4108-RELATED"/>
    <property type="match status" value="1"/>
</dbReference>
<dbReference type="OrthoDB" id="9774747at2"/>
<reference evidence="3 4" key="1">
    <citation type="submission" date="2019-06" db="EMBL/GenBank/DDBJ databases">
        <title>Quisquiliibacterium sp. nov., isolated from a maize field.</title>
        <authorList>
            <person name="Lin S.-Y."/>
            <person name="Tsai C.-F."/>
            <person name="Young C.-C."/>
        </authorList>
    </citation>
    <scope>NUCLEOTIDE SEQUENCE [LARGE SCALE GENOMIC DNA]</scope>
    <source>
        <strain evidence="3 4">CC-CFT501</strain>
    </source>
</reference>
<dbReference type="EMBL" id="VDUY01000004">
    <property type="protein sequence ID" value="TXL65353.1"/>
    <property type="molecule type" value="Genomic_DNA"/>
</dbReference>
<evidence type="ECO:0000256" key="1">
    <source>
        <dbReference type="SAM" id="MobiDB-lite"/>
    </source>
</evidence>
<dbReference type="InterPro" id="IPR037522">
    <property type="entry name" value="HD_GYP_dom"/>
</dbReference>
<dbReference type="Gene3D" id="1.10.3210.10">
    <property type="entry name" value="Hypothetical protein af1432"/>
    <property type="match status" value="1"/>
</dbReference>
<protein>
    <submittedName>
        <fullName evidence="3">HD-GYP domain-containing protein</fullName>
    </submittedName>
</protein>
<feature type="region of interest" description="Disordered" evidence="1">
    <location>
        <begin position="131"/>
        <end position="166"/>
    </location>
</feature>
<keyword evidence="4" id="KW-1185">Reference proteome</keyword>
<dbReference type="PROSITE" id="PS51832">
    <property type="entry name" value="HD_GYP"/>
    <property type="match status" value="1"/>
</dbReference>
<dbReference type="InterPro" id="IPR003607">
    <property type="entry name" value="HD/PDEase_dom"/>
</dbReference>
<comment type="caution">
    <text evidence="3">The sequence shown here is derived from an EMBL/GenBank/DDBJ whole genome shotgun (WGS) entry which is preliminary data.</text>
</comment>
<dbReference type="CDD" id="cd00077">
    <property type="entry name" value="HDc"/>
    <property type="match status" value="1"/>
</dbReference>
<feature type="compositionally biased region" description="Basic residues" evidence="1">
    <location>
        <begin position="1"/>
        <end position="11"/>
    </location>
</feature>
<gene>
    <name evidence="3" type="ORF">FHP08_11230</name>
</gene>